<dbReference type="Proteomes" id="UP000017559">
    <property type="component" value="Unassembled WGS sequence"/>
</dbReference>
<dbReference type="AlphaFoldDB" id="V2Y5D5"/>
<proteinExistence type="predicted"/>
<feature type="non-terminal residue" evidence="1">
    <location>
        <position position="1"/>
    </location>
</feature>
<accession>V2Y5D5</accession>
<dbReference type="KEGG" id="mrr:Moror_3425"/>
<keyword evidence="2" id="KW-1185">Reference proteome</keyword>
<comment type="caution">
    <text evidence="1">The sequence shown here is derived from an EMBL/GenBank/DDBJ whole genome shotgun (WGS) entry which is preliminary data.</text>
</comment>
<dbReference type="HOGENOM" id="CLU_1839922_0_0_1"/>
<organism evidence="1 2">
    <name type="scientific">Moniliophthora roreri (strain MCA 2997)</name>
    <name type="common">Cocoa frosty pod rot fungus</name>
    <name type="synonym">Crinipellis roreri</name>
    <dbReference type="NCBI Taxonomy" id="1381753"/>
    <lineage>
        <taxon>Eukaryota</taxon>
        <taxon>Fungi</taxon>
        <taxon>Dikarya</taxon>
        <taxon>Basidiomycota</taxon>
        <taxon>Agaricomycotina</taxon>
        <taxon>Agaricomycetes</taxon>
        <taxon>Agaricomycetidae</taxon>
        <taxon>Agaricales</taxon>
        <taxon>Marasmiineae</taxon>
        <taxon>Marasmiaceae</taxon>
        <taxon>Moniliophthora</taxon>
    </lineage>
</organism>
<reference evidence="1 2" key="1">
    <citation type="journal article" date="2014" name="BMC Genomics">
        <title>Genome and secretome analysis of the hemibiotrophic fungal pathogen, Moniliophthora roreri, which causes frosty pod rot disease of cacao: mechanisms of the biotrophic and necrotrophic phases.</title>
        <authorList>
            <person name="Meinhardt L.W."/>
            <person name="Costa G.G.L."/>
            <person name="Thomazella D.P.T."/>
            <person name="Teixeira P.J.P.L."/>
            <person name="Carazzolle M.F."/>
            <person name="Schuster S.C."/>
            <person name="Carlson J.E."/>
            <person name="Guiltinan M.J."/>
            <person name="Mieczkowski P."/>
            <person name="Farmer A."/>
            <person name="Ramaraj T."/>
            <person name="Crozier J."/>
            <person name="Davis R.E."/>
            <person name="Shao J."/>
            <person name="Melnick R.L."/>
            <person name="Pereira G.A.G."/>
            <person name="Bailey B.A."/>
        </authorList>
    </citation>
    <scope>NUCLEOTIDE SEQUENCE [LARGE SCALE GENOMIC DNA]</scope>
    <source>
        <strain evidence="1 2">MCA 2997</strain>
    </source>
</reference>
<evidence type="ECO:0000313" key="1">
    <source>
        <dbReference type="EMBL" id="ESK86874.1"/>
    </source>
</evidence>
<protein>
    <submittedName>
        <fullName evidence="1">Uncharacterized protein</fullName>
    </submittedName>
</protein>
<name>V2Y5D5_MONRO</name>
<dbReference type="EMBL" id="AWSO01000865">
    <property type="protein sequence ID" value="ESK86874.1"/>
    <property type="molecule type" value="Genomic_DNA"/>
</dbReference>
<evidence type="ECO:0000313" key="2">
    <source>
        <dbReference type="Proteomes" id="UP000017559"/>
    </source>
</evidence>
<gene>
    <name evidence="1" type="ORF">Moror_3425</name>
</gene>
<sequence length="140" mass="16088">LSRLPYPLIFRYARCSKGSFDINLGHLPRSLGMNLSRSLEPVIQSEFLEIHRSLTSTLRSTEREKAQGNLVTKTGDKIAAGKFHAEVFQRNTVHVKAFRSATFLAIQSVEIDFRFAFQLPRARSILIDWWNLETVPLDFH</sequence>